<feature type="region of interest" description="Disordered" evidence="1">
    <location>
        <begin position="85"/>
        <end position="142"/>
    </location>
</feature>
<dbReference type="HOGENOM" id="CLU_031716_1_1_1"/>
<dbReference type="Gene3D" id="3.40.50.11960">
    <property type="match status" value="1"/>
</dbReference>
<feature type="region of interest" description="Disordered" evidence="1">
    <location>
        <begin position="1"/>
        <end position="25"/>
    </location>
</feature>
<dbReference type="eggNOG" id="ENOG502SAXB">
    <property type="taxonomic scope" value="Eukaryota"/>
</dbReference>
<feature type="compositionally biased region" description="Acidic residues" evidence="1">
    <location>
        <begin position="220"/>
        <end position="241"/>
    </location>
</feature>
<dbReference type="VEuPathDB" id="FungiDB:ACLA_049470"/>
<gene>
    <name evidence="2" type="ORF">ACLA_049470</name>
</gene>
<reference evidence="2 3" key="1">
    <citation type="journal article" date="2008" name="PLoS Genet.">
        <title>Genomic islands in the pathogenic filamentous fungus Aspergillus fumigatus.</title>
        <authorList>
            <person name="Fedorova N.D."/>
            <person name="Khaldi N."/>
            <person name="Joardar V.S."/>
            <person name="Maiti R."/>
            <person name="Amedeo P."/>
            <person name="Anderson M.J."/>
            <person name="Crabtree J."/>
            <person name="Silva J.C."/>
            <person name="Badger J.H."/>
            <person name="Albarraq A."/>
            <person name="Angiuoli S."/>
            <person name="Bussey H."/>
            <person name="Bowyer P."/>
            <person name="Cotty P.J."/>
            <person name="Dyer P.S."/>
            <person name="Egan A."/>
            <person name="Galens K."/>
            <person name="Fraser-Liggett C.M."/>
            <person name="Haas B.J."/>
            <person name="Inman J.M."/>
            <person name="Kent R."/>
            <person name="Lemieux S."/>
            <person name="Malavazi I."/>
            <person name="Orvis J."/>
            <person name="Roemer T."/>
            <person name="Ronning C.M."/>
            <person name="Sundaram J.P."/>
            <person name="Sutton G."/>
            <person name="Turner G."/>
            <person name="Venter J.C."/>
            <person name="White O.R."/>
            <person name="Whitty B.R."/>
            <person name="Youngman P."/>
            <person name="Wolfe K.H."/>
            <person name="Goldman G.H."/>
            <person name="Wortman J.R."/>
            <person name="Jiang B."/>
            <person name="Denning D.W."/>
            <person name="Nierman W.C."/>
        </authorList>
    </citation>
    <scope>NUCLEOTIDE SEQUENCE [LARGE SCALE GENOMIC DNA]</scope>
    <source>
        <strain evidence="3">ATCC 1007 / CBS 513.65 / DSM 816 / NCTC 3887 / NRRL 1</strain>
    </source>
</reference>
<dbReference type="GeneID" id="4703965"/>
<dbReference type="OMA" id="EALMMRM"/>
<dbReference type="KEGG" id="act:ACLA_049470"/>
<dbReference type="STRING" id="344612.A1CHX0"/>
<accession>A1CHX0</accession>
<dbReference type="OrthoDB" id="10261384at2759"/>
<evidence type="ECO:0000256" key="1">
    <source>
        <dbReference type="SAM" id="MobiDB-lite"/>
    </source>
</evidence>
<protein>
    <recommendedName>
        <fullName evidence="4">Alpha and gamma adaptin binding protein p34</fullName>
    </recommendedName>
</protein>
<dbReference type="PANTHER" id="PTHR28043:SF1">
    <property type="entry name" value="INCREASED RECOMBINATION CENTERS PROTEIN 6"/>
    <property type="match status" value="1"/>
</dbReference>
<feature type="region of interest" description="Disordered" evidence="1">
    <location>
        <begin position="206"/>
        <end position="241"/>
    </location>
</feature>
<proteinExistence type="predicted"/>
<evidence type="ECO:0000313" key="2">
    <source>
        <dbReference type="EMBL" id="EAW10475.1"/>
    </source>
</evidence>
<dbReference type="Pfam" id="PF10199">
    <property type="entry name" value="Adaptin_binding"/>
    <property type="match status" value="1"/>
</dbReference>
<sequence length="408" mass="44298">MTESPPPTSTKSNPTPKTHIRNPRRLLILTNPRDAPTTIPPLLHALTDATPDPSASFAGYTTHAPLRLANRYYTADVPIWVDEVPCARPQPQPQPQPESQSHDDHGDGGAGDVDEGVDADADAGAEVEPSTAAQWAREFSSPEARVVRDAVGAVVVCVRNLDAAGDAEEARSVTEFVGAVARVRGLIEEEREGGVGDVPGVLVLVGSGGEKQGAGTGREGEEEEEEEEEDGDLGEEGDDEPFSVGWWEDQLFEMGALGVEVVEWDPKAKGVDSERRNRYGEYQGMRRIKEILETHDWSAAAEDADGEESGMLDEDDLEAELLGLNAENGFNLEVNELEREMLGLRMAIERGGDGIGEDEDDNDDGLQVDSLEALMMRMQAIRDMSAELPEGERKKFAAKAVRDIMKEL</sequence>
<evidence type="ECO:0008006" key="4">
    <source>
        <dbReference type="Google" id="ProtNLM"/>
    </source>
</evidence>
<dbReference type="Proteomes" id="UP000006701">
    <property type="component" value="Unassembled WGS sequence"/>
</dbReference>
<dbReference type="RefSeq" id="XP_001271901.1">
    <property type="nucleotide sequence ID" value="XM_001271900.1"/>
</dbReference>
<keyword evidence="3" id="KW-1185">Reference proteome</keyword>
<evidence type="ECO:0000313" key="3">
    <source>
        <dbReference type="Proteomes" id="UP000006701"/>
    </source>
</evidence>
<feature type="compositionally biased region" description="Acidic residues" evidence="1">
    <location>
        <begin position="112"/>
        <end position="125"/>
    </location>
</feature>
<name>A1CHX0_ASPCL</name>
<dbReference type="EMBL" id="DS027054">
    <property type="protein sequence ID" value="EAW10475.1"/>
    <property type="molecule type" value="Genomic_DNA"/>
</dbReference>
<feature type="compositionally biased region" description="Gly residues" evidence="1">
    <location>
        <begin position="206"/>
        <end position="217"/>
    </location>
</feature>
<dbReference type="InterPro" id="IPR034627">
    <property type="entry name" value="Irc6"/>
</dbReference>
<dbReference type="AlphaFoldDB" id="A1CHX0"/>
<dbReference type="GO" id="GO:0016192">
    <property type="term" value="P:vesicle-mediated transport"/>
    <property type="evidence" value="ECO:0007669"/>
    <property type="project" value="InterPro"/>
</dbReference>
<dbReference type="GO" id="GO:0030674">
    <property type="term" value="F:protein-macromolecule adaptor activity"/>
    <property type="evidence" value="ECO:0007669"/>
    <property type="project" value="TreeGrafter"/>
</dbReference>
<organism evidence="2 3">
    <name type="scientific">Aspergillus clavatus (strain ATCC 1007 / CBS 513.65 / DSM 816 / NCTC 3887 / NRRL 1 / QM 1276 / 107)</name>
    <dbReference type="NCBI Taxonomy" id="344612"/>
    <lineage>
        <taxon>Eukaryota</taxon>
        <taxon>Fungi</taxon>
        <taxon>Dikarya</taxon>
        <taxon>Ascomycota</taxon>
        <taxon>Pezizomycotina</taxon>
        <taxon>Eurotiomycetes</taxon>
        <taxon>Eurotiomycetidae</taxon>
        <taxon>Eurotiales</taxon>
        <taxon>Aspergillaceae</taxon>
        <taxon>Aspergillus</taxon>
        <taxon>Aspergillus subgen. Fumigati</taxon>
    </lineage>
</organism>
<dbReference type="PANTHER" id="PTHR28043">
    <property type="entry name" value="INCREASED RECOMBINATION CENTERS PROTEIN 6"/>
    <property type="match status" value="1"/>
</dbReference>